<dbReference type="SUPFAM" id="SSF52218">
    <property type="entry name" value="Flavoproteins"/>
    <property type="match status" value="1"/>
</dbReference>
<evidence type="ECO:0000256" key="9">
    <source>
        <dbReference type="ARBA" id="ARBA00023002"/>
    </source>
</evidence>
<dbReference type="InterPro" id="IPR029039">
    <property type="entry name" value="Flavoprotein-like_sf"/>
</dbReference>
<evidence type="ECO:0000313" key="14">
    <source>
        <dbReference type="EMBL" id="MDE46317.1"/>
    </source>
</evidence>
<dbReference type="SUPFAM" id="SSF63380">
    <property type="entry name" value="Riboflavin synthase domain-like"/>
    <property type="match status" value="1"/>
</dbReference>
<evidence type="ECO:0000256" key="8">
    <source>
        <dbReference type="ARBA" id="ARBA00022857"/>
    </source>
</evidence>
<name>A0A6G1S830_9ACAR</name>
<comment type="cofactor">
    <cofactor evidence="2 11">
        <name>FAD</name>
        <dbReference type="ChEBI" id="CHEBI:57692"/>
    </cofactor>
</comment>
<evidence type="ECO:0000259" key="12">
    <source>
        <dbReference type="PROSITE" id="PS50902"/>
    </source>
</evidence>
<comment type="catalytic activity">
    <reaction evidence="10">
        <text>2 oxidized [2Fe-2S]-[protein] + NADPH = 2 reduced [2Fe-2S]-[protein] + NADP(+) + H(+)</text>
        <dbReference type="Rhea" id="RHEA:67716"/>
        <dbReference type="Rhea" id="RHEA-COMP:17327"/>
        <dbReference type="Rhea" id="RHEA-COMP:17328"/>
        <dbReference type="ChEBI" id="CHEBI:15378"/>
        <dbReference type="ChEBI" id="CHEBI:33737"/>
        <dbReference type="ChEBI" id="CHEBI:33738"/>
        <dbReference type="ChEBI" id="CHEBI:57783"/>
        <dbReference type="ChEBI" id="CHEBI:58349"/>
    </reaction>
    <physiologicalReaction direction="left-to-right" evidence="10">
        <dbReference type="Rhea" id="RHEA:67717"/>
    </physiologicalReaction>
</comment>
<keyword evidence="5 11" id="KW-0285">Flavoprotein</keyword>
<comment type="subcellular location">
    <subcellularLocation>
        <location evidence="3 11">Cytoplasm</location>
    </subcellularLocation>
</comment>
<dbReference type="PROSITE" id="PS50902">
    <property type="entry name" value="FLAVODOXIN_LIKE"/>
    <property type="match status" value="1"/>
</dbReference>
<evidence type="ECO:0000256" key="3">
    <source>
        <dbReference type="ARBA" id="ARBA00004496"/>
    </source>
</evidence>
<dbReference type="Gene3D" id="3.40.50.360">
    <property type="match status" value="1"/>
</dbReference>
<dbReference type="Gene3D" id="3.40.50.80">
    <property type="entry name" value="Nucleotide-binding domain of ferredoxin-NADP reductase (FNR) module"/>
    <property type="match status" value="1"/>
</dbReference>
<dbReference type="HAMAP" id="MF_03178">
    <property type="entry name" value="NDOR1"/>
    <property type="match status" value="1"/>
</dbReference>
<comment type="function">
    <text evidence="11">NADPH-dependent reductase which is a central component of the cytosolic iron-sulfur (Fe-S) protein assembly (CIA) machinery. Transfers electrons from NADPH via its FAD and FMN prosthetic groups to the [2Fe-2S] cluster of the anamorsin/DRE2 homolog, another key component of the CIA machinery. In turn, this reduced cluster provides electrons for assembly of cytosolic iron-sulfur cluster proteins.</text>
</comment>
<evidence type="ECO:0000259" key="13">
    <source>
        <dbReference type="PROSITE" id="PS51384"/>
    </source>
</evidence>
<keyword evidence="9 11" id="KW-0560">Oxidoreductase</keyword>
<evidence type="ECO:0000256" key="10">
    <source>
        <dbReference type="ARBA" id="ARBA00052174"/>
    </source>
</evidence>
<reference evidence="14" key="1">
    <citation type="submission" date="2018-10" db="EMBL/GenBank/DDBJ databases">
        <title>Transcriptome assembly of Aceria tosichella (Wheat curl mite) Type 2.</title>
        <authorList>
            <person name="Scully E.D."/>
            <person name="Geib S.M."/>
            <person name="Palmer N.A."/>
            <person name="Gupta A.K."/>
            <person name="Sarath G."/>
            <person name="Tatineni S."/>
        </authorList>
    </citation>
    <scope>NUCLEOTIDE SEQUENCE</scope>
    <source>
        <strain evidence="14">LincolnNE</strain>
    </source>
</reference>
<evidence type="ECO:0000256" key="11">
    <source>
        <dbReference type="HAMAP-Rule" id="MF_03178"/>
    </source>
</evidence>
<comment type="cofactor">
    <cofactor evidence="1 11">
        <name>FMN</name>
        <dbReference type="ChEBI" id="CHEBI:58210"/>
    </cofactor>
</comment>
<feature type="binding site" evidence="11">
    <location>
        <begin position="411"/>
        <end position="414"/>
    </location>
    <ligand>
        <name>FAD</name>
        <dbReference type="ChEBI" id="CHEBI:57692"/>
    </ligand>
</feature>
<evidence type="ECO:0000256" key="6">
    <source>
        <dbReference type="ARBA" id="ARBA00022643"/>
    </source>
</evidence>
<dbReference type="Pfam" id="PF00258">
    <property type="entry name" value="Flavodoxin_1"/>
    <property type="match status" value="1"/>
</dbReference>
<comment type="similarity">
    <text evidence="11">In the N-terminal section; belongs to the flavodoxin family.</text>
</comment>
<dbReference type="InterPro" id="IPR001709">
    <property type="entry name" value="Flavoprot_Pyr_Nucl_cyt_Rdtase"/>
</dbReference>
<dbReference type="GO" id="GO:0050661">
    <property type="term" value="F:NADP binding"/>
    <property type="evidence" value="ECO:0007669"/>
    <property type="project" value="UniProtKB-UniRule"/>
</dbReference>
<proteinExistence type="inferred from homology"/>
<dbReference type="PANTHER" id="PTHR19384">
    <property type="entry name" value="NITRIC OXIDE SYNTHASE-RELATED"/>
    <property type="match status" value="1"/>
</dbReference>
<dbReference type="Pfam" id="PF00175">
    <property type="entry name" value="NAD_binding_1"/>
    <property type="match status" value="1"/>
</dbReference>
<keyword evidence="8 11" id="KW-0521">NADP</keyword>
<evidence type="ECO:0000256" key="5">
    <source>
        <dbReference type="ARBA" id="ARBA00022630"/>
    </source>
</evidence>
<keyword evidence="7 11" id="KW-0274">FAD</keyword>
<dbReference type="EMBL" id="GGYP01001546">
    <property type="protein sequence ID" value="MDE46317.1"/>
    <property type="molecule type" value="Transcribed_RNA"/>
</dbReference>
<dbReference type="Pfam" id="PF00667">
    <property type="entry name" value="FAD_binding_1"/>
    <property type="match status" value="1"/>
</dbReference>
<keyword evidence="6 11" id="KW-0288">FMN</keyword>
<protein>
    <recommendedName>
        <fullName evidence="11">NADPH-dependent diflavin oxidoreductase 1</fullName>
        <ecNumber evidence="11">1.18.1.-</ecNumber>
    </recommendedName>
    <alternativeName>
        <fullName evidence="11">NADPH-dependent FMN and FAD-containing oxidoreductase</fullName>
    </alternativeName>
</protein>
<dbReference type="InterPro" id="IPR003097">
    <property type="entry name" value="CysJ-like_FAD-binding"/>
</dbReference>
<gene>
    <name evidence="14" type="primary">ndor1_1</name>
    <name evidence="15" type="synonym">ndor1_0</name>
    <name evidence="14" type="ORF">g.1137</name>
    <name evidence="15" type="ORF">g.1138</name>
</gene>
<dbReference type="Gene3D" id="1.20.990.10">
    <property type="entry name" value="NADPH-cytochrome p450 Reductase, Chain A, domain 3"/>
    <property type="match status" value="1"/>
</dbReference>
<evidence type="ECO:0000313" key="15">
    <source>
        <dbReference type="EMBL" id="MDE48873.1"/>
    </source>
</evidence>
<organism evidence="14">
    <name type="scientific">Aceria tosichella</name>
    <name type="common">wheat curl mite</name>
    <dbReference type="NCBI Taxonomy" id="561515"/>
    <lineage>
        <taxon>Eukaryota</taxon>
        <taxon>Metazoa</taxon>
        <taxon>Ecdysozoa</taxon>
        <taxon>Arthropoda</taxon>
        <taxon>Chelicerata</taxon>
        <taxon>Arachnida</taxon>
        <taxon>Acari</taxon>
        <taxon>Acariformes</taxon>
        <taxon>Trombidiformes</taxon>
        <taxon>Prostigmata</taxon>
        <taxon>Eupodina</taxon>
        <taxon>Eriophyoidea</taxon>
        <taxon>Eriophyidae</taxon>
        <taxon>Eriophyinae</taxon>
        <taxon>Aceriini</taxon>
        <taxon>Aceria</taxon>
    </lineage>
</organism>
<comment type="similarity">
    <text evidence="11">Belongs to the NADPH-dependent diflavin oxidoreductase NDOR1 family.</text>
</comment>
<dbReference type="InterPro" id="IPR017927">
    <property type="entry name" value="FAD-bd_FR_type"/>
</dbReference>
<evidence type="ECO:0000256" key="2">
    <source>
        <dbReference type="ARBA" id="ARBA00001974"/>
    </source>
</evidence>
<dbReference type="PRINTS" id="PR00369">
    <property type="entry name" value="FLAVODOXIN"/>
</dbReference>
<dbReference type="InterPro" id="IPR001094">
    <property type="entry name" value="Flavdoxin-like"/>
</dbReference>
<dbReference type="GO" id="GO:0050660">
    <property type="term" value="F:flavin adenine dinucleotide binding"/>
    <property type="evidence" value="ECO:0007669"/>
    <property type="project" value="UniProtKB-UniRule"/>
</dbReference>
<dbReference type="SUPFAM" id="SSF52343">
    <property type="entry name" value="Ferredoxin reductase-like, C-terminal NADP-linked domain"/>
    <property type="match status" value="1"/>
</dbReference>
<feature type="domain" description="Flavodoxin-like" evidence="12">
    <location>
        <begin position="14"/>
        <end position="158"/>
    </location>
</feature>
<feature type="binding site" evidence="11">
    <location>
        <position position="140"/>
    </location>
    <ligand>
        <name>FMN</name>
        <dbReference type="ChEBI" id="CHEBI:58210"/>
    </ligand>
</feature>
<dbReference type="GO" id="GO:0016226">
    <property type="term" value="P:iron-sulfur cluster assembly"/>
    <property type="evidence" value="ECO:0007669"/>
    <property type="project" value="UniProtKB-UniRule"/>
</dbReference>
<feature type="binding site" evidence="11">
    <location>
        <position position="608"/>
    </location>
    <ligand>
        <name>FAD</name>
        <dbReference type="ChEBI" id="CHEBI:57692"/>
    </ligand>
</feature>
<dbReference type="AlphaFoldDB" id="A0A6G1S830"/>
<dbReference type="PANTHER" id="PTHR19384:SF10">
    <property type="entry name" value="NADPH-DEPENDENT DIFLAVIN OXIDOREDUCTASE 1"/>
    <property type="match status" value="1"/>
</dbReference>
<sequence length="608" mass="70272">MMMSHEQESTPHTLRILYGSQTGNAEDMAKRVGLQAKSLGFSVIVETMDDFQLKELPRQHLVIFICSTTGHGQEPENMKNLFNFIRRKDLPKNCLSRVRFTVYGLGDSSYAKFNYVAKILFKRLKEIGAQPIQELVASDEQHRYGCDGAIYPKLDELWLKLNKVVPPTGSHQDCYSYAIGPSTQDNVEKIFDENFRERYNLKEAVCVKNQRVTDPSHFQDTRLLCFKSIQDIHYEPGDVCTIYPQNSTENVQEFIKLLNLDPKQRVKVNKLDPDYMVNYLYDFIPDGTTIEDLVRYYLDIQSVPKRSFFEYLWPFSGDKLERDKLKEFATTEGQEELYDYCIRPKRTILETLMDFPNTIGNIKLESLLDMIPPIKPRSFSIASAASVHPNEIHLIVGVVSYKTNLKKSRKGLCSNYLARLEPVEGIKCISQSSIIRFFIRRTSFKLPQDDKTPIIMVGPGLGIAPFRGFIQERHRRRLNADGVGSFPDTVFNHLYFGCRYQSKDFYFEEELERYSSKSTIRLQVAISREQNKQYVQDLLKADSDLIVRLMRNDNAIFYVAGNSKLPEAIRIALAEMFSQLDRSDESSDYGEKVVAHLEASNRIQYDCW</sequence>
<dbReference type="InterPro" id="IPR039261">
    <property type="entry name" value="FNR_nucleotide-bd"/>
</dbReference>
<dbReference type="EMBL" id="GGYP01004102">
    <property type="protein sequence ID" value="MDE48873.1"/>
    <property type="molecule type" value="Transcribed_RNA"/>
</dbReference>
<evidence type="ECO:0000256" key="7">
    <source>
        <dbReference type="ARBA" id="ARBA00022827"/>
    </source>
</evidence>
<comment type="similarity">
    <text evidence="11">In the C-terminal section; belongs to the flavoprotein pyridine nucleotide cytochrome reductase family.</text>
</comment>
<dbReference type="InterPro" id="IPR028879">
    <property type="entry name" value="NDOR1"/>
</dbReference>
<dbReference type="InterPro" id="IPR017938">
    <property type="entry name" value="Riboflavin_synthase-like_b-brl"/>
</dbReference>
<dbReference type="InterPro" id="IPR001433">
    <property type="entry name" value="OxRdtase_FAD/NAD-bd"/>
</dbReference>
<feature type="domain" description="FAD-binding FR-type" evidence="13">
    <location>
        <begin position="199"/>
        <end position="447"/>
    </location>
</feature>
<dbReference type="Gene3D" id="2.40.30.10">
    <property type="entry name" value="Translation factors"/>
    <property type="match status" value="1"/>
</dbReference>
<keyword evidence="4 11" id="KW-0963">Cytoplasm</keyword>
<accession>A0A6G1S830</accession>
<evidence type="ECO:0000256" key="4">
    <source>
        <dbReference type="ARBA" id="ARBA00022490"/>
    </source>
</evidence>
<dbReference type="EC" id="1.18.1.-" evidence="11"/>
<feature type="binding site" evidence="11">
    <location>
        <begin position="20"/>
        <end position="25"/>
    </location>
    <ligand>
        <name>FMN</name>
        <dbReference type="ChEBI" id="CHEBI:58210"/>
    </ligand>
</feature>
<dbReference type="GO" id="GO:0005829">
    <property type="term" value="C:cytosol"/>
    <property type="evidence" value="ECO:0007669"/>
    <property type="project" value="TreeGrafter"/>
</dbReference>
<feature type="binding site" evidence="11">
    <location>
        <begin position="532"/>
        <end position="536"/>
    </location>
    <ligand>
        <name>NADP(+)</name>
        <dbReference type="ChEBI" id="CHEBI:58349"/>
    </ligand>
</feature>
<feature type="binding site" evidence="11">
    <location>
        <begin position="527"/>
        <end position="528"/>
    </location>
    <ligand>
        <name>NADP(+)</name>
        <dbReference type="ChEBI" id="CHEBI:58349"/>
    </ligand>
</feature>
<evidence type="ECO:0000256" key="1">
    <source>
        <dbReference type="ARBA" id="ARBA00001917"/>
    </source>
</evidence>
<dbReference type="GO" id="GO:0016651">
    <property type="term" value="F:oxidoreductase activity, acting on NAD(P)H"/>
    <property type="evidence" value="ECO:0007669"/>
    <property type="project" value="UniProtKB-UniRule"/>
</dbReference>
<dbReference type="InterPro" id="IPR008254">
    <property type="entry name" value="Flavodoxin/NO_synth"/>
</dbReference>
<feature type="binding site" evidence="11">
    <location>
        <begin position="105"/>
        <end position="114"/>
    </location>
    <ligand>
        <name>FMN</name>
        <dbReference type="ChEBI" id="CHEBI:58210"/>
    </ligand>
</feature>
<feature type="binding site" evidence="11">
    <location>
        <begin position="67"/>
        <end position="70"/>
    </location>
    <ligand>
        <name>FMN</name>
        <dbReference type="ChEBI" id="CHEBI:58210"/>
    </ligand>
</feature>
<dbReference type="FunFam" id="1.20.990.10:FF:000008">
    <property type="entry name" value="NADPH-dependent diflavin oxidoreductase 1"/>
    <property type="match status" value="1"/>
</dbReference>
<dbReference type="InterPro" id="IPR023173">
    <property type="entry name" value="NADPH_Cyt_P450_Rdtase_alpha"/>
</dbReference>
<dbReference type="PROSITE" id="PS51384">
    <property type="entry name" value="FAD_FR"/>
    <property type="match status" value="1"/>
</dbReference>
<feature type="binding site" evidence="11">
    <location>
        <begin position="377"/>
        <end position="380"/>
    </location>
    <ligand>
        <name>FAD</name>
        <dbReference type="ChEBI" id="CHEBI:57692"/>
    </ligand>
</feature>
<comment type="caution">
    <text evidence="11">Lacks conserved residue(s) required for the propagation of feature annotation.</text>
</comment>
<dbReference type="PRINTS" id="PR00371">
    <property type="entry name" value="FPNCR"/>
</dbReference>
<dbReference type="GO" id="GO:0160246">
    <property type="term" value="F:NADPH-iron-sulfur [2Fe-2S] protein oxidoreductase activity"/>
    <property type="evidence" value="ECO:0007669"/>
    <property type="project" value="InterPro"/>
</dbReference>
<dbReference type="GO" id="GO:0010181">
    <property type="term" value="F:FMN binding"/>
    <property type="evidence" value="ECO:0007669"/>
    <property type="project" value="UniProtKB-UniRule"/>
</dbReference>